<comment type="subunit">
    <text evidence="3">The complex is composed of two ATP-binding proteins (UgpC), two transmembrane proteins (UgpA and UgpE) and a solute-binding protein (UgpB).</text>
</comment>
<evidence type="ECO:0000256" key="3">
    <source>
        <dbReference type="ARBA" id="ARBA00011557"/>
    </source>
</evidence>
<feature type="chain" id="PRO_5002486637" description="sn-glycerol-3-phosphate-binding periplasmic protein UgpB" evidence="9">
    <location>
        <begin position="26"/>
        <end position="438"/>
    </location>
</feature>
<gene>
    <name evidence="10" type="ORF">VE25_08135</name>
</gene>
<protein>
    <recommendedName>
        <fullName evidence="4">sn-glycerol-3-phosphate-binding periplasmic protein UgpB</fullName>
    </recommendedName>
</protein>
<keyword evidence="11" id="KW-1185">Reference proteome</keyword>
<comment type="function">
    <text evidence="8">Part of the ABC transporter complex UgpBAEC involved in sn-glycerol-3-phosphate (G3P) import. Binds G3P.</text>
</comment>
<dbReference type="PANTHER" id="PTHR43649">
    <property type="entry name" value="ARABINOSE-BINDING PROTEIN-RELATED"/>
    <property type="match status" value="1"/>
</dbReference>
<dbReference type="SUPFAM" id="SSF53850">
    <property type="entry name" value="Periplasmic binding protein-like II"/>
    <property type="match status" value="1"/>
</dbReference>
<evidence type="ECO:0000256" key="8">
    <source>
        <dbReference type="ARBA" id="ARBA00034473"/>
    </source>
</evidence>
<evidence type="ECO:0000256" key="9">
    <source>
        <dbReference type="SAM" id="SignalP"/>
    </source>
</evidence>
<evidence type="ECO:0000256" key="6">
    <source>
        <dbReference type="ARBA" id="ARBA00022729"/>
    </source>
</evidence>
<dbReference type="InterPro" id="IPR006059">
    <property type="entry name" value="SBP"/>
</dbReference>
<comment type="caution">
    <text evidence="10">The sequence shown here is derived from an EMBL/GenBank/DDBJ whole genome shotgun (WGS) entry which is preliminary data.</text>
</comment>
<reference evidence="10 11" key="1">
    <citation type="submission" date="2015-03" db="EMBL/GenBank/DDBJ databases">
        <authorList>
            <person name="Hassan Y.I."/>
            <person name="Lepp D."/>
            <person name="Li X.-Z."/>
            <person name="Zhou T."/>
        </authorList>
    </citation>
    <scope>NUCLEOTIDE SEQUENCE [LARGE SCALE GENOMIC DNA]</scope>
    <source>
        <strain evidence="10 11">BD-c194</strain>
    </source>
</reference>
<name>A0A0F5FTS5_9HYPH</name>
<evidence type="ECO:0000313" key="10">
    <source>
        <dbReference type="EMBL" id="KKB12223.1"/>
    </source>
</evidence>
<evidence type="ECO:0000313" key="11">
    <source>
        <dbReference type="Proteomes" id="UP000033632"/>
    </source>
</evidence>
<dbReference type="PANTHER" id="PTHR43649:SF31">
    <property type="entry name" value="SN-GLYCEROL-3-PHOSPHATE-BINDING PERIPLASMIC PROTEIN UGPB"/>
    <property type="match status" value="1"/>
</dbReference>
<dbReference type="AlphaFoldDB" id="A0A0F5FTS5"/>
<evidence type="ECO:0000256" key="2">
    <source>
        <dbReference type="ARBA" id="ARBA00008520"/>
    </source>
</evidence>
<accession>A0A0F5FTS5</accession>
<keyword evidence="5" id="KW-0813">Transport</keyword>
<keyword evidence="6 9" id="KW-0732">Signal</keyword>
<comment type="subcellular location">
    <subcellularLocation>
        <location evidence="1">Periplasm</location>
    </subcellularLocation>
</comment>
<evidence type="ECO:0000256" key="4">
    <source>
        <dbReference type="ARBA" id="ARBA00017470"/>
    </source>
</evidence>
<dbReference type="InterPro" id="IPR050490">
    <property type="entry name" value="Bact_solute-bd_prot1"/>
</dbReference>
<dbReference type="Gene3D" id="3.40.190.10">
    <property type="entry name" value="Periplasmic binding protein-like II"/>
    <property type="match status" value="2"/>
</dbReference>
<sequence>MTASIVSRAAIALMASTAFTLAAQAEGPISWWYETATPEQQGVITRNIIEPFNASHPGDTLSIDYRGAQLDNQMRVALLSGSGPDIVYTAGPSYVAPMAQAGQLLALDQYAEQFGWNDRILPVFLEMGKYNDQLYALPKTYETLGLFYNATLFEEHGWSVPTTIAELETVADAMLAENIVPFSAGNALWRPTNEHYVTIVFNSIAGPEAVYQALKGEIPWTSEPFVKAIDKLDEWWGKGYFGPNYFSLNGEQQVAQLANGQAGMMPSGTWQFQHINTYFPPANAEAGFVGFPSADDVGEPVFALGVGSTFSIAATSQNPDGAAAAIDFIFSDETYASMNTEWQGEWNTPLKDLSGITLGEGVLPLYAEAMQTLAQSVSEGEYGYTTWTFLPPATVSFLVSGIEEVWLDRTDTVQFLEQLDATFQQELAEGKVPAIPAR</sequence>
<organism evidence="10 11">
    <name type="scientific">Devosia geojensis</name>
    <dbReference type="NCBI Taxonomy" id="443610"/>
    <lineage>
        <taxon>Bacteria</taxon>
        <taxon>Pseudomonadati</taxon>
        <taxon>Pseudomonadota</taxon>
        <taxon>Alphaproteobacteria</taxon>
        <taxon>Hyphomicrobiales</taxon>
        <taxon>Devosiaceae</taxon>
        <taxon>Devosia</taxon>
    </lineage>
</organism>
<evidence type="ECO:0000256" key="5">
    <source>
        <dbReference type="ARBA" id="ARBA00022448"/>
    </source>
</evidence>
<evidence type="ECO:0000256" key="7">
    <source>
        <dbReference type="ARBA" id="ARBA00022764"/>
    </source>
</evidence>
<dbReference type="PATRIC" id="fig|443610.3.peg.4201"/>
<dbReference type="Pfam" id="PF01547">
    <property type="entry name" value="SBP_bac_1"/>
    <property type="match status" value="1"/>
</dbReference>
<comment type="similarity">
    <text evidence="2">Belongs to the bacterial solute-binding protein 1 family.</text>
</comment>
<proteinExistence type="inferred from homology"/>
<dbReference type="RefSeq" id="WP_046108112.1">
    <property type="nucleotide sequence ID" value="NZ_JZEX01000087.1"/>
</dbReference>
<dbReference type="OrthoDB" id="8317736at2"/>
<dbReference type="EMBL" id="JZEX01000087">
    <property type="protein sequence ID" value="KKB12223.1"/>
    <property type="molecule type" value="Genomic_DNA"/>
</dbReference>
<feature type="signal peptide" evidence="9">
    <location>
        <begin position="1"/>
        <end position="25"/>
    </location>
</feature>
<dbReference type="GO" id="GO:0042597">
    <property type="term" value="C:periplasmic space"/>
    <property type="evidence" value="ECO:0007669"/>
    <property type="project" value="UniProtKB-SubCell"/>
</dbReference>
<dbReference type="Proteomes" id="UP000033632">
    <property type="component" value="Unassembled WGS sequence"/>
</dbReference>
<keyword evidence="7" id="KW-0574">Periplasm</keyword>
<dbReference type="STRING" id="443610.VE25_08135"/>
<evidence type="ECO:0000256" key="1">
    <source>
        <dbReference type="ARBA" id="ARBA00004418"/>
    </source>
</evidence>